<keyword evidence="3" id="KW-1185">Reference proteome</keyword>
<comment type="caution">
    <text evidence="2">The sequence shown here is derived from an EMBL/GenBank/DDBJ whole genome shotgun (WGS) entry which is preliminary data.</text>
</comment>
<dbReference type="Proteomes" id="UP001145742">
    <property type="component" value="Unassembled WGS sequence"/>
</dbReference>
<evidence type="ECO:0000313" key="1">
    <source>
        <dbReference type="EMBL" id="KAJ7411357.1"/>
    </source>
</evidence>
<accession>A0ABQ9DZX1</accession>
<name>A0ABQ9DZX1_9PASS</name>
<proteinExistence type="predicted"/>
<reference evidence="2" key="1">
    <citation type="submission" date="2019-10" db="EMBL/GenBank/DDBJ databases">
        <authorList>
            <person name="Soares A.E.R."/>
            <person name="Aleixo A."/>
            <person name="Schneider P."/>
            <person name="Miyaki C.Y."/>
            <person name="Schneider M.P."/>
            <person name="Mello C."/>
            <person name="Vasconcelos A.T.R."/>
        </authorList>
    </citation>
    <scope>NUCLEOTIDE SEQUENCE</scope>
    <source>
        <tissue evidence="2">Muscle</tissue>
    </source>
</reference>
<evidence type="ECO:0000313" key="3">
    <source>
        <dbReference type="Proteomes" id="UP001145742"/>
    </source>
</evidence>
<gene>
    <name evidence="2" type="ORF">WISP_01936</name>
    <name evidence="1" type="ORF">WISP_102988</name>
</gene>
<sequence>MLYSDLDKLDQSAKDKCMRFSKAMGLVLHLGDNNPMQCYMLGEEWLGSSCTERDLAVLVDSQLNMSQ</sequence>
<dbReference type="EMBL" id="WHWB01034326">
    <property type="protein sequence ID" value="KAJ7411357.1"/>
    <property type="molecule type" value="Genomic_DNA"/>
</dbReference>
<evidence type="ECO:0000313" key="2">
    <source>
        <dbReference type="EMBL" id="KAJ7428087.1"/>
    </source>
</evidence>
<dbReference type="EMBL" id="WHWB01031400">
    <property type="protein sequence ID" value="KAJ7428087.1"/>
    <property type="molecule type" value="Genomic_DNA"/>
</dbReference>
<organism evidence="2 3">
    <name type="scientific">Willisornis vidua</name>
    <name type="common">Xingu scale-backed antbird</name>
    <dbReference type="NCBI Taxonomy" id="1566151"/>
    <lineage>
        <taxon>Eukaryota</taxon>
        <taxon>Metazoa</taxon>
        <taxon>Chordata</taxon>
        <taxon>Craniata</taxon>
        <taxon>Vertebrata</taxon>
        <taxon>Euteleostomi</taxon>
        <taxon>Archelosauria</taxon>
        <taxon>Archosauria</taxon>
        <taxon>Dinosauria</taxon>
        <taxon>Saurischia</taxon>
        <taxon>Theropoda</taxon>
        <taxon>Coelurosauria</taxon>
        <taxon>Aves</taxon>
        <taxon>Neognathae</taxon>
        <taxon>Neoaves</taxon>
        <taxon>Telluraves</taxon>
        <taxon>Australaves</taxon>
        <taxon>Passeriformes</taxon>
        <taxon>Thamnophilidae</taxon>
        <taxon>Willisornis</taxon>
    </lineage>
</organism>
<protein>
    <submittedName>
        <fullName evidence="2">Uncharacterized protein</fullName>
    </submittedName>
</protein>